<keyword evidence="4 6" id="KW-0472">Membrane</keyword>
<evidence type="ECO:0000256" key="1">
    <source>
        <dbReference type="ARBA" id="ARBA00004141"/>
    </source>
</evidence>
<dbReference type="GO" id="GO:0016236">
    <property type="term" value="P:macroautophagy"/>
    <property type="evidence" value="ECO:0007669"/>
    <property type="project" value="TreeGrafter"/>
</dbReference>
<keyword evidence="2 6" id="KW-0812">Transmembrane</keyword>
<dbReference type="GO" id="GO:0016020">
    <property type="term" value="C:membrane"/>
    <property type="evidence" value="ECO:0007669"/>
    <property type="project" value="UniProtKB-SubCell"/>
</dbReference>
<dbReference type="InParanoid" id="A0A066WIZ0"/>
<gene>
    <name evidence="7" type="ORF">K437DRAFT_266536</name>
</gene>
<keyword evidence="3 6" id="KW-1133">Transmembrane helix</keyword>
<proteinExistence type="predicted"/>
<feature type="transmembrane region" description="Helical" evidence="6">
    <location>
        <begin position="189"/>
        <end position="213"/>
    </location>
</feature>
<evidence type="ECO:0000256" key="3">
    <source>
        <dbReference type="ARBA" id="ARBA00022989"/>
    </source>
</evidence>
<dbReference type="Proteomes" id="UP000027361">
    <property type="component" value="Unassembled WGS sequence"/>
</dbReference>
<dbReference type="PANTHER" id="PTHR21389:SF0">
    <property type="entry name" value="ETOPOSIDE-INDUCED PROTEIN 2.4 HOMOLOG"/>
    <property type="match status" value="1"/>
</dbReference>
<dbReference type="GeneID" id="25265868"/>
<reference evidence="7 8" key="1">
    <citation type="submission" date="2014-05" db="EMBL/GenBank/DDBJ databases">
        <title>Draft genome sequence of a rare smut relative, Tilletiaria anomala UBC 951.</title>
        <authorList>
            <consortium name="DOE Joint Genome Institute"/>
            <person name="Toome M."/>
            <person name="Kuo A."/>
            <person name="Henrissat B."/>
            <person name="Lipzen A."/>
            <person name="Tritt A."/>
            <person name="Yoshinaga Y."/>
            <person name="Zane M."/>
            <person name="Barry K."/>
            <person name="Grigoriev I.V."/>
            <person name="Spatafora J.W."/>
            <person name="Aimea M.C."/>
        </authorList>
    </citation>
    <scope>NUCLEOTIDE SEQUENCE [LARGE SCALE GENOMIC DNA]</scope>
    <source>
        <strain evidence="7 8">UBC 951</strain>
    </source>
</reference>
<protein>
    <recommendedName>
        <fullName evidence="9">EI24-domain-containing protein</fullName>
    </recommendedName>
</protein>
<dbReference type="EMBL" id="JMSN01000009">
    <property type="protein sequence ID" value="KDN52518.1"/>
    <property type="molecule type" value="Genomic_DNA"/>
</dbReference>
<organism evidence="7 8">
    <name type="scientific">Tilletiaria anomala (strain ATCC 24038 / CBS 436.72 / UBC 951)</name>
    <dbReference type="NCBI Taxonomy" id="1037660"/>
    <lineage>
        <taxon>Eukaryota</taxon>
        <taxon>Fungi</taxon>
        <taxon>Dikarya</taxon>
        <taxon>Basidiomycota</taxon>
        <taxon>Ustilaginomycotina</taxon>
        <taxon>Exobasidiomycetes</taxon>
        <taxon>Georgefischeriales</taxon>
        <taxon>Tilletiariaceae</taxon>
        <taxon>Tilletiaria</taxon>
    </lineage>
</organism>
<comment type="subcellular location">
    <subcellularLocation>
        <location evidence="1">Membrane</location>
        <topology evidence="1">Multi-pass membrane protein</topology>
    </subcellularLocation>
</comment>
<accession>A0A066WIZ0</accession>
<dbReference type="OrthoDB" id="266518at2759"/>
<feature type="transmembrane region" description="Helical" evidence="6">
    <location>
        <begin position="135"/>
        <end position="157"/>
    </location>
</feature>
<feature type="transmembrane region" description="Helical" evidence="6">
    <location>
        <begin position="302"/>
        <end position="321"/>
    </location>
</feature>
<evidence type="ECO:0000256" key="2">
    <source>
        <dbReference type="ARBA" id="ARBA00022692"/>
    </source>
</evidence>
<dbReference type="Pfam" id="PF07264">
    <property type="entry name" value="EI24"/>
    <property type="match status" value="1"/>
</dbReference>
<evidence type="ECO:0000313" key="7">
    <source>
        <dbReference type="EMBL" id="KDN52518.1"/>
    </source>
</evidence>
<keyword evidence="8" id="KW-1185">Reference proteome</keyword>
<dbReference type="RefSeq" id="XP_013245357.1">
    <property type="nucleotide sequence ID" value="XM_013389903.1"/>
</dbReference>
<evidence type="ECO:0008006" key="9">
    <source>
        <dbReference type="Google" id="ProtNLM"/>
    </source>
</evidence>
<sequence length="639" mass="67690">MPHVTSVDFDALEGHGYGHVHTPSALYAATFAGEDFLPSSASSIAHAYGTDPSSSALDQLYYDQDLPWPVYYISQHPSSRHYDAHFYATATLPRLGRAGSVVRNARDATHVGSLAMTLLQSCGCHLRSPQIRTGVVKGLLLSSAVSLIVFFFESAFFPTQLFQRQSAASAVSAAHEAGSSPMAWVNTLFLYPLIGGCYLLASSWTTEVAQAAYDMQREKAKKGDGERMSAMAKGIAEFTPTSATYGGRGQDGVSAGAAGPSALSVAGMASQAYRFVLVANYSLLSLGINKICALLGITWISYLGAAVNFGLISFVDSYYCFELLWMAKGWGFEKRARFAEMRWSYMVAFGIPSTLVSYFHPSGLLNLMLFMLVFPFCSVLALLADPVPHDTTILQTLLPGRLCLLLPTVRVHRWLVRNIVSRATYGRMGLSDSAATATAAALGSSFHRAFSVGKTSNAARFARQIWNDTTQTSHGGYMRSPQLQQYRNGWGGGGANSPKTEAAYGQALLAHGISVAAQHNAGDNAACGYANATQPPATPRIGNAPPPRRTAATGAFGAVAATTTAMTSATSSAGVAPSLQAPLAPPPQGLARDQAAAVARTSEQSPTQILPGATGADSAANGHAFQSWMDVAHRPKKAD</sequence>
<dbReference type="InterPro" id="IPR059112">
    <property type="entry name" value="CysZ/EI24"/>
</dbReference>
<comment type="caution">
    <text evidence="7">The sequence shown here is derived from an EMBL/GenBank/DDBJ whole genome shotgun (WGS) entry which is preliminary data.</text>
</comment>
<name>A0A066WIZ0_TILAU</name>
<feature type="region of interest" description="Disordered" evidence="5">
    <location>
        <begin position="576"/>
        <end position="621"/>
    </location>
</feature>
<feature type="transmembrane region" description="Helical" evidence="6">
    <location>
        <begin position="275"/>
        <end position="296"/>
    </location>
</feature>
<evidence type="ECO:0000313" key="8">
    <source>
        <dbReference type="Proteomes" id="UP000027361"/>
    </source>
</evidence>
<evidence type="ECO:0000256" key="6">
    <source>
        <dbReference type="SAM" id="Phobius"/>
    </source>
</evidence>
<evidence type="ECO:0000256" key="5">
    <source>
        <dbReference type="SAM" id="MobiDB-lite"/>
    </source>
</evidence>
<dbReference type="AlphaFoldDB" id="A0A066WIZ0"/>
<dbReference type="GO" id="GO:0005783">
    <property type="term" value="C:endoplasmic reticulum"/>
    <property type="evidence" value="ECO:0007669"/>
    <property type="project" value="TreeGrafter"/>
</dbReference>
<evidence type="ECO:0000256" key="4">
    <source>
        <dbReference type="ARBA" id="ARBA00023136"/>
    </source>
</evidence>
<dbReference type="PANTHER" id="PTHR21389">
    <property type="entry name" value="P53 INDUCED PROTEIN"/>
    <property type="match status" value="1"/>
</dbReference>
<feature type="transmembrane region" description="Helical" evidence="6">
    <location>
        <begin position="342"/>
        <end position="359"/>
    </location>
</feature>
<dbReference type="HOGENOM" id="CLU_428398_0_0_1"/>